<sequence length="68" mass="7842">MRIKEKRGKKLSGSSQFEISSSPPKRQPNKKLKRKNRRKMGQMSQNAALLNQNWSTSVTKLSFCDAKF</sequence>
<feature type="compositionally biased region" description="Basic residues" evidence="1">
    <location>
        <begin position="1"/>
        <end position="10"/>
    </location>
</feature>
<keyword evidence="3" id="KW-1185">Reference proteome</keyword>
<feature type="compositionally biased region" description="Basic residues" evidence="1">
    <location>
        <begin position="27"/>
        <end position="40"/>
    </location>
</feature>
<protein>
    <submittedName>
        <fullName evidence="2">Uncharacterized protein</fullName>
    </submittedName>
</protein>
<name>A0ABW9JMK7_9SPHI</name>
<proteinExistence type="predicted"/>
<reference evidence="2 3" key="1">
    <citation type="submission" date="2024-12" db="EMBL/GenBank/DDBJ databases">
        <authorList>
            <person name="Hu S."/>
        </authorList>
    </citation>
    <scope>NUCLEOTIDE SEQUENCE [LARGE SCALE GENOMIC DNA]</scope>
    <source>
        <strain evidence="2 3">P-25</strain>
    </source>
</reference>
<organism evidence="2 3">
    <name type="scientific">Pedobacter helvus</name>
    <dbReference type="NCBI Taxonomy" id="2563444"/>
    <lineage>
        <taxon>Bacteria</taxon>
        <taxon>Pseudomonadati</taxon>
        <taxon>Bacteroidota</taxon>
        <taxon>Sphingobacteriia</taxon>
        <taxon>Sphingobacteriales</taxon>
        <taxon>Sphingobacteriaceae</taxon>
        <taxon>Pedobacter</taxon>
    </lineage>
</organism>
<dbReference type="RefSeq" id="WP_138729149.1">
    <property type="nucleotide sequence ID" value="NZ_SRMP02000050.1"/>
</dbReference>
<comment type="caution">
    <text evidence="2">The sequence shown here is derived from an EMBL/GenBank/DDBJ whole genome shotgun (WGS) entry which is preliminary data.</text>
</comment>
<feature type="compositionally biased region" description="Polar residues" evidence="1">
    <location>
        <begin position="12"/>
        <end position="22"/>
    </location>
</feature>
<dbReference type="Proteomes" id="UP001517367">
    <property type="component" value="Unassembled WGS sequence"/>
</dbReference>
<evidence type="ECO:0000313" key="3">
    <source>
        <dbReference type="Proteomes" id="UP001517367"/>
    </source>
</evidence>
<evidence type="ECO:0000256" key="1">
    <source>
        <dbReference type="SAM" id="MobiDB-lite"/>
    </source>
</evidence>
<evidence type="ECO:0000313" key="2">
    <source>
        <dbReference type="EMBL" id="MFN0293476.1"/>
    </source>
</evidence>
<dbReference type="EMBL" id="SRMP02000050">
    <property type="protein sequence ID" value="MFN0293476.1"/>
    <property type="molecule type" value="Genomic_DNA"/>
</dbReference>
<feature type="compositionally biased region" description="Polar residues" evidence="1">
    <location>
        <begin position="42"/>
        <end position="51"/>
    </location>
</feature>
<feature type="region of interest" description="Disordered" evidence="1">
    <location>
        <begin position="1"/>
        <end position="51"/>
    </location>
</feature>
<gene>
    <name evidence="2" type="ORF">E5L68_019000</name>
</gene>
<accession>A0ABW9JMK7</accession>